<organism evidence="1 2">
    <name type="scientific">Gavia stellata</name>
    <name type="common">Red-throated diver</name>
    <name type="synonym">Colymbus stellatus</name>
    <dbReference type="NCBI Taxonomy" id="37040"/>
    <lineage>
        <taxon>Eukaryota</taxon>
        <taxon>Metazoa</taxon>
        <taxon>Chordata</taxon>
        <taxon>Craniata</taxon>
        <taxon>Vertebrata</taxon>
        <taxon>Euteleostomi</taxon>
        <taxon>Archelosauria</taxon>
        <taxon>Archosauria</taxon>
        <taxon>Dinosauria</taxon>
        <taxon>Saurischia</taxon>
        <taxon>Theropoda</taxon>
        <taxon>Coelurosauria</taxon>
        <taxon>Aves</taxon>
        <taxon>Neognathae</taxon>
        <taxon>Neoaves</taxon>
        <taxon>Aequornithes</taxon>
        <taxon>Gaviiformes</taxon>
        <taxon>Gaviidae</taxon>
        <taxon>Gavia</taxon>
    </lineage>
</organism>
<sequence length="111" mass="12445">ESDVFEVVLPITVFVLSDDDFLQDDAEEQAASIPELKKEDDQEVNLNSVFLKSNVIASNNSNNLSIWKENKTGSNKDNSVKYSEEKCVAERVCNRSKSSLSDCCDADKDKY</sequence>
<feature type="non-terminal residue" evidence="1">
    <location>
        <position position="1"/>
    </location>
</feature>
<protein>
    <submittedName>
        <fullName evidence="1">Uncharacterized protein</fullName>
    </submittedName>
</protein>
<gene>
    <name evidence="1" type="ORF">N328_03006</name>
</gene>
<dbReference type="Proteomes" id="UP000054313">
    <property type="component" value="Unassembled WGS sequence"/>
</dbReference>
<evidence type="ECO:0000313" key="2">
    <source>
        <dbReference type="Proteomes" id="UP000054313"/>
    </source>
</evidence>
<dbReference type="EMBL" id="KK626482">
    <property type="protein sequence ID" value="KFV53565.1"/>
    <property type="molecule type" value="Genomic_DNA"/>
</dbReference>
<name>A0A093FAG8_GAVST</name>
<feature type="non-terminal residue" evidence="1">
    <location>
        <position position="111"/>
    </location>
</feature>
<accession>A0A093FAG8</accession>
<evidence type="ECO:0000313" key="1">
    <source>
        <dbReference type="EMBL" id="KFV53565.1"/>
    </source>
</evidence>
<keyword evidence="2" id="KW-1185">Reference proteome</keyword>
<reference evidence="1 2" key="1">
    <citation type="submission" date="2014-04" db="EMBL/GenBank/DDBJ databases">
        <title>Genome evolution of avian class.</title>
        <authorList>
            <person name="Zhang G."/>
            <person name="Li C."/>
        </authorList>
    </citation>
    <scope>NUCLEOTIDE SEQUENCE [LARGE SCALE GENOMIC DNA]</scope>
    <source>
        <strain evidence="1">BGI_N328</strain>
    </source>
</reference>
<dbReference type="AlphaFoldDB" id="A0A093FAG8"/>
<proteinExistence type="predicted"/>